<feature type="compositionally biased region" description="Polar residues" evidence="1">
    <location>
        <begin position="210"/>
        <end position="221"/>
    </location>
</feature>
<gene>
    <name evidence="2" type="ORF">Ahy_B08g090851</name>
</gene>
<evidence type="ECO:0000256" key="1">
    <source>
        <dbReference type="SAM" id="MobiDB-lite"/>
    </source>
</evidence>
<dbReference type="AlphaFoldDB" id="A0A444Y0R2"/>
<organism evidence="2 3">
    <name type="scientific">Arachis hypogaea</name>
    <name type="common">Peanut</name>
    <dbReference type="NCBI Taxonomy" id="3818"/>
    <lineage>
        <taxon>Eukaryota</taxon>
        <taxon>Viridiplantae</taxon>
        <taxon>Streptophyta</taxon>
        <taxon>Embryophyta</taxon>
        <taxon>Tracheophyta</taxon>
        <taxon>Spermatophyta</taxon>
        <taxon>Magnoliopsida</taxon>
        <taxon>eudicotyledons</taxon>
        <taxon>Gunneridae</taxon>
        <taxon>Pentapetalae</taxon>
        <taxon>rosids</taxon>
        <taxon>fabids</taxon>
        <taxon>Fabales</taxon>
        <taxon>Fabaceae</taxon>
        <taxon>Papilionoideae</taxon>
        <taxon>50 kb inversion clade</taxon>
        <taxon>dalbergioids sensu lato</taxon>
        <taxon>Dalbergieae</taxon>
        <taxon>Pterocarpus clade</taxon>
        <taxon>Arachis</taxon>
    </lineage>
</organism>
<feature type="region of interest" description="Disordered" evidence="1">
    <location>
        <begin position="201"/>
        <end position="344"/>
    </location>
</feature>
<protein>
    <submittedName>
        <fullName evidence="2">Uncharacterized protein</fullName>
    </submittedName>
</protein>
<reference evidence="2 3" key="1">
    <citation type="submission" date="2019-01" db="EMBL/GenBank/DDBJ databases">
        <title>Sequencing of cultivated peanut Arachis hypogaea provides insights into genome evolution and oil improvement.</title>
        <authorList>
            <person name="Chen X."/>
        </authorList>
    </citation>
    <scope>NUCLEOTIDE SEQUENCE [LARGE SCALE GENOMIC DNA]</scope>
    <source>
        <strain evidence="3">cv. Fuhuasheng</strain>
        <tissue evidence="2">Leaves</tissue>
    </source>
</reference>
<evidence type="ECO:0000313" key="3">
    <source>
        <dbReference type="Proteomes" id="UP000289738"/>
    </source>
</evidence>
<proteinExistence type="predicted"/>
<comment type="caution">
    <text evidence="2">The sequence shown here is derived from an EMBL/GenBank/DDBJ whole genome shotgun (WGS) entry which is preliminary data.</text>
</comment>
<keyword evidence="3" id="KW-1185">Reference proteome</keyword>
<name>A0A444Y0R2_ARAHY</name>
<accession>A0A444Y0R2</accession>
<dbReference type="EMBL" id="SDMP01000018">
    <property type="protein sequence ID" value="RYQ95528.1"/>
    <property type="molecule type" value="Genomic_DNA"/>
</dbReference>
<dbReference type="Proteomes" id="UP000289738">
    <property type="component" value="Chromosome B08"/>
</dbReference>
<feature type="compositionally biased region" description="Low complexity" evidence="1">
    <location>
        <begin position="277"/>
        <end position="292"/>
    </location>
</feature>
<feature type="compositionally biased region" description="Low complexity" evidence="1">
    <location>
        <begin position="330"/>
        <end position="344"/>
    </location>
</feature>
<sequence>MNHNPCYYPALALETSFLKSSQAHKPNLLKVSSLFKTKPLSAFSFQNFQNHGKLRIYFKVFKITHTTMGFHNKSFSAESQSCKNSEFKEYLKPFSKHFKMKLVNRHSESTSNITFHKPHNNSAKPTSIIIRFSESTPTSKRKTIAQTRHRILSALTRDQQSKSRQPKPRFHATFATVSTILIATYNNRNSIGFQIETLTEPKKKRRRSVNRFSGSPAATLSDSDDNFRSRQLKPTRSDYGILGIQKGQEPQIKPLPAKRSPAAERFSGDHTQQTPNHSSSGAAAHSASSSGGPEQQKRYGALGVFGKQRRPTSAAVNGSGDSTDLRRSQRQSSPRQLGAAVVAASDSDRSSSGVAVAYPLPPVASSLCLLGLLRRWRSRFNYICIETTVRKTRGPTQCLKIHVRQLEDKEEITLDIEGEAIGPTDEDVNNLSKFLSTAKFNIPIQGKKMKMSAQNKKNRAQQKFVHRKEPINFARIYVQDWYNF</sequence>
<evidence type="ECO:0000313" key="2">
    <source>
        <dbReference type="EMBL" id="RYQ95528.1"/>
    </source>
</evidence>